<dbReference type="EMBL" id="VFOW01000001">
    <property type="protein sequence ID" value="TQL77361.1"/>
    <property type="molecule type" value="Genomic_DNA"/>
</dbReference>
<evidence type="ECO:0000256" key="1">
    <source>
        <dbReference type="ARBA" id="ARBA00000085"/>
    </source>
</evidence>
<keyword evidence="5 9" id="KW-0418">Kinase</keyword>
<proteinExistence type="predicted"/>
<dbReference type="GO" id="GO:0004673">
    <property type="term" value="F:protein histidine kinase activity"/>
    <property type="evidence" value="ECO:0007669"/>
    <property type="project" value="UniProtKB-EC"/>
</dbReference>
<dbReference type="InParanoid" id="A0A543AXR0"/>
<feature type="region of interest" description="Disordered" evidence="6">
    <location>
        <begin position="1"/>
        <end position="30"/>
    </location>
</feature>
<dbReference type="PANTHER" id="PTHR45436">
    <property type="entry name" value="SENSOR HISTIDINE KINASE YKOH"/>
    <property type="match status" value="1"/>
</dbReference>
<feature type="domain" description="Histidine kinase/HSP90-like ATPase" evidence="8">
    <location>
        <begin position="328"/>
        <end position="441"/>
    </location>
</feature>
<feature type="compositionally biased region" description="Pro residues" evidence="6">
    <location>
        <begin position="174"/>
        <end position="195"/>
    </location>
</feature>
<dbReference type="EC" id="2.7.13.3" evidence="2"/>
<dbReference type="InterPro" id="IPR050428">
    <property type="entry name" value="TCS_sensor_his_kinase"/>
</dbReference>
<dbReference type="SMART" id="SM00387">
    <property type="entry name" value="HATPase_c"/>
    <property type="match status" value="1"/>
</dbReference>
<keyword evidence="7" id="KW-0472">Membrane</keyword>
<dbReference type="Proteomes" id="UP000317043">
    <property type="component" value="Unassembled WGS sequence"/>
</dbReference>
<evidence type="ECO:0000256" key="2">
    <source>
        <dbReference type="ARBA" id="ARBA00012438"/>
    </source>
</evidence>
<comment type="caution">
    <text evidence="9">The sequence shown here is derived from an EMBL/GenBank/DDBJ whole genome shotgun (WGS) entry which is preliminary data.</text>
</comment>
<keyword evidence="7" id="KW-1133">Transmembrane helix</keyword>
<feature type="region of interest" description="Disordered" evidence="6">
    <location>
        <begin position="461"/>
        <end position="719"/>
    </location>
</feature>
<reference evidence="9 10" key="1">
    <citation type="submission" date="2019-06" db="EMBL/GenBank/DDBJ databases">
        <title>Sequencing the genomes of 1000 actinobacteria strains.</title>
        <authorList>
            <person name="Klenk H.-P."/>
        </authorList>
    </citation>
    <scope>NUCLEOTIDE SEQUENCE [LARGE SCALE GENOMIC DNA]</scope>
    <source>
        <strain evidence="9 10">DSM 45928</strain>
    </source>
</reference>
<feature type="compositionally biased region" description="Low complexity" evidence="6">
    <location>
        <begin position="588"/>
        <end position="597"/>
    </location>
</feature>
<dbReference type="RefSeq" id="WP_211347695.1">
    <property type="nucleotide sequence ID" value="NZ_JBHTGS010000001.1"/>
</dbReference>
<evidence type="ECO:0000256" key="5">
    <source>
        <dbReference type="ARBA" id="ARBA00022777"/>
    </source>
</evidence>
<keyword evidence="4" id="KW-0808">Transferase</keyword>
<feature type="region of interest" description="Disordered" evidence="6">
    <location>
        <begin position="173"/>
        <end position="206"/>
    </location>
</feature>
<dbReference type="AlphaFoldDB" id="A0A543AXR0"/>
<evidence type="ECO:0000256" key="4">
    <source>
        <dbReference type="ARBA" id="ARBA00022679"/>
    </source>
</evidence>
<dbReference type="SUPFAM" id="SSF55874">
    <property type="entry name" value="ATPase domain of HSP90 chaperone/DNA topoisomerase II/histidine kinase"/>
    <property type="match status" value="1"/>
</dbReference>
<organism evidence="9 10">
    <name type="scientific">Stackebrandtia endophytica</name>
    <dbReference type="NCBI Taxonomy" id="1496996"/>
    <lineage>
        <taxon>Bacteria</taxon>
        <taxon>Bacillati</taxon>
        <taxon>Actinomycetota</taxon>
        <taxon>Actinomycetes</taxon>
        <taxon>Glycomycetales</taxon>
        <taxon>Glycomycetaceae</taxon>
        <taxon>Stackebrandtia</taxon>
    </lineage>
</organism>
<feature type="compositionally biased region" description="Low complexity" evidence="6">
    <location>
        <begin position="461"/>
        <end position="476"/>
    </location>
</feature>
<dbReference type="GO" id="GO:0000160">
    <property type="term" value="P:phosphorelay signal transduction system"/>
    <property type="evidence" value="ECO:0007669"/>
    <property type="project" value="TreeGrafter"/>
</dbReference>
<accession>A0A543AXR0</accession>
<feature type="compositionally biased region" description="Basic and acidic residues" evidence="6">
    <location>
        <begin position="664"/>
        <end position="674"/>
    </location>
</feature>
<dbReference type="GO" id="GO:0005886">
    <property type="term" value="C:plasma membrane"/>
    <property type="evidence" value="ECO:0007669"/>
    <property type="project" value="TreeGrafter"/>
</dbReference>
<evidence type="ECO:0000256" key="3">
    <source>
        <dbReference type="ARBA" id="ARBA00022553"/>
    </source>
</evidence>
<evidence type="ECO:0000256" key="7">
    <source>
        <dbReference type="SAM" id="Phobius"/>
    </source>
</evidence>
<evidence type="ECO:0000256" key="6">
    <source>
        <dbReference type="SAM" id="MobiDB-lite"/>
    </source>
</evidence>
<feature type="transmembrane region" description="Helical" evidence="7">
    <location>
        <begin position="70"/>
        <end position="91"/>
    </location>
</feature>
<feature type="compositionally biased region" description="Low complexity" evidence="6">
    <location>
        <begin position="1"/>
        <end position="14"/>
    </location>
</feature>
<keyword evidence="7" id="KW-0812">Transmembrane</keyword>
<dbReference type="InterPro" id="IPR003594">
    <property type="entry name" value="HATPase_dom"/>
</dbReference>
<dbReference type="Pfam" id="PF02518">
    <property type="entry name" value="HATPase_c"/>
    <property type="match status" value="1"/>
</dbReference>
<evidence type="ECO:0000259" key="8">
    <source>
        <dbReference type="SMART" id="SM00387"/>
    </source>
</evidence>
<protein>
    <recommendedName>
        <fullName evidence="2">histidine kinase</fullName>
        <ecNumber evidence="2">2.7.13.3</ecNumber>
    </recommendedName>
</protein>
<dbReference type="PANTHER" id="PTHR45436:SF5">
    <property type="entry name" value="SENSOR HISTIDINE KINASE TRCS"/>
    <property type="match status" value="1"/>
</dbReference>
<name>A0A543AXR0_9ACTN</name>
<evidence type="ECO:0000313" key="10">
    <source>
        <dbReference type="Proteomes" id="UP000317043"/>
    </source>
</evidence>
<feature type="transmembrane region" description="Helical" evidence="7">
    <location>
        <begin position="35"/>
        <end position="58"/>
    </location>
</feature>
<keyword evidence="3" id="KW-0597">Phosphoprotein</keyword>
<comment type="catalytic activity">
    <reaction evidence="1">
        <text>ATP + protein L-histidine = ADP + protein N-phospho-L-histidine.</text>
        <dbReference type="EC" id="2.7.13.3"/>
    </reaction>
</comment>
<dbReference type="InterPro" id="IPR036890">
    <property type="entry name" value="HATPase_C_sf"/>
</dbReference>
<gene>
    <name evidence="9" type="ORF">FB566_2920</name>
</gene>
<dbReference type="PRINTS" id="PR01217">
    <property type="entry name" value="PRICHEXTENSN"/>
</dbReference>
<feature type="compositionally biased region" description="Pro residues" evidence="6">
    <location>
        <begin position="477"/>
        <end position="492"/>
    </location>
</feature>
<sequence length="719" mass="75766">MSNNASAPPQSAPQTAMRRDSPATSGHSDGKSRRLVWLAVLPGAVTILVAAATITYLLTASSTPSAGMLMVILGLAGLICLGAAITAAASLSGIDRARQSQIEGLRSAAIADTAALPELLQQRQYGEVAHPYGQAVNAPSSLESFAVGGGEFAPLARDLAALRRTALEATMPYPKAPAPAAHPTPPAPKPAPQARPEPAVDQQRRKPEIVAKPVIAEPIVATDQRVGVFVNLARRLQSLVHREIKLLDELEAQVEDPDLLKGLFSVDHLATRIRRHAENLAVLGGAVSRRQWSRPVNIYEVLRSAVAEVEHYSRVKLVRPIEGTLQGHAVADVIHLVAELVENATMFSAPNTQVLLRAQRVTSGLAVEVEDRGLGMPREEQNRINSMLSTPDEVNIDELLQDGRIGLFVVAALARRHGIALQLQTNIYGGTQAVIVLPHAILGDASPTKVAVEAAAPRPAVTAAPAPAPQLTAAPQSYPPQPAPEPTTPPRPVSNDDTITIPAIRDVPADKPSPTPVPAASMSPTSAPPAIQPEFTRPEPVAVTGQWSSPADSQPRAGNPALSPDEIPPGSFDGFALPAPGSMPPQPSFQAPQSSEPRAGQAAAAWQNMPRRDPGVTRPHSVTDEPSGAPTIVEHQSAGDGRSVSEYWGGEAAATASPAPPSTGRRDDRPELPKRRQQSHLAPQLRDAPQAVPQTETEGHDPGLMSAFQRGAARSDETP</sequence>
<dbReference type="Gene3D" id="3.30.565.10">
    <property type="entry name" value="Histidine kinase-like ATPase, C-terminal domain"/>
    <property type="match status" value="1"/>
</dbReference>
<evidence type="ECO:0000313" key="9">
    <source>
        <dbReference type="EMBL" id="TQL77361.1"/>
    </source>
</evidence>
<keyword evidence="10" id="KW-1185">Reference proteome</keyword>